<name>A0A3A5L4Q7_9GAMM</name>
<proteinExistence type="predicted"/>
<organism evidence="1 2">
    <name type="scientific">Legionella taurinensis</name>
    <dbReference type="NCBI Taxonomy" id="70611"/>
    <lineage>
        <taxon>Bacteria</taxon>
        <taxon>Pseudomonadati</taxon>
        <taxon>Pseudomonadota</taxon>
        <taxon>Gammaproteobacteria</taxon>
        <taxon>Legionellales</taxon>
        <taxon>Legionellaceae</taxon>
        <taxon>Legionella</taxon>
    </lineage>
</organism>
<evidence type="ECO:0000313" key="2">
    <source>
        <dbReference type="Proteomes" id="UP000270757"/>
    </source>
</evidence>
<reference evidence="1 2" key="1">
    <citation type="submission" date="2018-09" db="EMBL/GenBank/DDBJ databases">
        <title>Draft genome sequences of Legionella taurinensis isolated from water samples.</title>
        <authorList>
            <person name="Chakeri A."/>
            <person name="Allerberger F."/>
            <person name="Kundi M."/>
            <person name="Ruppitsch W."/>
            <person name="Schmid D."/>
        </authorList>
    </citation>
    <scope>NUCLEOTIDE SEQUENCE [LARGE SCALE GENOMIC DNA]</scope>
    <source>
        <strain evidence="1 2">4570-18-6</strain>
    </source>
</reference>
<dbReference type="AlphaFoldDB" id="A0A3A5L4Q7"/>
<protein>
    <submittedName>
        <fullName evidence="1">Uncharacterized protein</fullName>
    </submittedName>
</protein>
<comment type="caution">
    <text evidence="1">The sequence shown here is derived from an EMBL/GenBank/DDBJ whole genome shotgun (WGS) entry which is preliminary data.</text>
</comment>
<dbReference type="Proteomes" id="UP000270757">
    <property type="component" value="Unassembled WGS sequence"/>
</dbReference>
<evidence type="ECO:0000313" key="1">
    <source>
        <dbReference type="EMBL" id="RJT44414.1"/>
    </source>
</evidence>
<dbReference type="RefSeq" id="WP_120047415.1">
    <property type="nucleotide sequence ID" value="NZ_QZWB01000015.1"/>
</dbReference>
<accession>A0A3A5L4Q7</accession>
<dbReference type="EMBL" id="QZWB01000015">
    <property type="protein sequence ID" value="RJT44414.1"/>
    <property type="molecule type" value="Genomic_DNA"/>
</dbReference>
<sequence>MVNAAEAGFTSPAENEILLAENMERLYHMPQVERDKLGQSGRTYFLKNFEMLTQSKRLIEILEKRIEERREKS</sequence>
<gene>
    <name evidence="1" type="ORF">D6J04_12330</name>
</gene>